<evidence type="ECO:0000313" key="1">
    <source>
        <dbReference type="EMBL" id="CAG8633752.1"/>
    </source>
</evidence>
<accession>A0A9N9DA69</accession>
<proteinExistence type="predicted"/>
<organism evidence="1 2">
    <name type="scientific">Paraglomus occultum</name>
    <dbReference type="NCBI Taxonomy" id="144539"/>
    <lineage>
        <taxon>Eukaryota</taxon>
        <taxon>Fungi</taxon>
        <taxon>Fungi incertae sedis</taxon>
        <taxon>Mucoromycota</taxon>
        <taxon>Glomeromycotina</taxon>
        <taxon>Glomeromycetes</taxon>
        <taxon>Paraglomerales</taxon>
        <taxon>Paraglomeraceae</taxon>
        <taxon>Paraglomus</taxon>
    </lineage>
</organism>
<evidence type="ECO:0000313" key="2">
    <source>
        <dbReference type="Proteomes" id="UP000789572"/>
    </source>
</evidence>
<name>A0A9N9DA69_9GLOM</name>
<keyword evidence="2" id="KW-1185">Reference proteome</keyword>
<feature type="non-terminal residue" evidence="1">
    <location>
        <position position="1"/>
    </location>
</feature>
<reference evidence="1" key="1">
    <citation type="submission" date="2021-06" db="EMBL/GenBank/DDBJ databases">
        <authorList>
            <person name="Kallberg Y."/>
            <person name="Tangrot J."/>
            <person name="Rosling A."/>
        </authorList>
    </citation>
    <scope>NUCLEOTIDE SEQUENCE</scope>
    <source>
        <strain evidence="1">IA702</strain>
    </source>
</reference>
<comment type="caution">
    <text evidence="1">The sequence shown here is derived from an EMBL/GenBank/DDBJ whole genome shotgun (WGS) entry which is preliminary data.</text>
</comment>
<protein>
    <submittedName>
        <fullName evidence="1">3136_t:CDS:1</fullName>
    </submittedName>
</protein>
<gene>
    <name evidence="1" type="ORF">POCULU_LOCUS9038</name>
</gene>
<dbReference type="AlphaFoldDB" id="A0A9N9DA69"/>
<dbReference type="EMBL" id="CAJVPJ010003042">
    <property type="protein sequence ID" value="CAG8633752.1"/>
    <property type="molecule type" value="Genomic_DNA"/>
</dbReference>
<sequence>PEYTPNTNFIWQEFDQTIQSNNEDGTSDISGFSEDVSDIKNNLGSYQIIPHGANNPV</sequence>
<dbReference type="Proteomes" id="UP000789572">
    <property type="component" value="Unassembled WGS sequence"/>
</dbReference>